<proteinExistence type="predicted"/>
<dbReference type="STRING" id="161896.UL81_05265"/>
<dbReference type="KEGG" id="ccj:UL81_05265"/>
<evidence type="ECO:0000313" key="4">
    <source>
        <dbReference type="Proteomes" id="UP000033566"/>
    </source>
</evidence>
<keyword evidence="2 3" id="KW-0808">Transferase</keyword>
<evidence type="ECO:0000313" key="3">
    <source>
        <dbReference type="EMBL" id="AKE39025.1"/>
    </source>
</evidence>
<dbReference type="CDD" id="cd03801">
    <property type="entry name" value="GT4_PimA-like"/>
    <property type="match status" value="1"/>
</dbReference>
<dbReference type="EMBL" id="CP011311">
    <property type="protein sequence ID" value="AKE39025.1"/>
    <property type="molecule type" value="Genomic_DNA"/>
</dbReference>
<dbReference type="RefSeq" id="WP_035105587.1">
    <property type="nucleotide sequence ID" value="NZ_CP011311.1"/>
</dbReference>
<reference evidence="3 4" key="1">
    <citation type="journal article" date="2015" name="Genome Announc.">
        <title>Complete Genome Sequence of Corynebacterium camporealensis DSM 44610, Isolated from the Milk of a Manchega Sheep with Subclinical Mastitis.</title>
        <authorList>
            <person name="Ruckert C."/>
            <person name="Albersmeier A."/>
            <person name="Winkler A."/>
            <person name="Tauch A."/>
        </authorList>
    </citation>
    <scope>NUCLEOTIDE SEQUENCE [LARGE SCALE GENOMIC DNA]</scope>
    <source>
        <strain evidence="3 4">DSM 44610</strain>
    </source>
</reference>
<dbReference type="GO" id="GO:0016757">
    <property type="term" value="F:glycosyltransferase activity"/>
    <property type="evidence" value="ECO:0007669"/>
    <property type="project" value="UniProtKB-KW"/>
</dbReference>
<dbReference type="InterPro" id="IPR028098">
    <property type="entry name" value="Glyco_trans_4-like_N"/>
</dbReference>
<dbReference type="PATRIC" id="fig|161896.4.peg.1036"/>
<dbReference type="OrthoDB" id="9790710at2"/>
<keyword evidence="4" id="KW-1185">Reference proteome</keyword>
<evidence type="ECO:0000256" key="1">
    <source>
        <dbReference type="ARBA" id="ARBA00022676"/>
    </source>
</evidence>
<name>A0A0F6QWL1_9CORY</name>
<dbReference type="PANTHER" id="PTHR12526">
    <property type="entry name" value="GLYCOSYLTRANSFERASE"/>
    <property type="match status" value="1"/>
</dbReference>
<organism evidence="3 4">
    <name type="scientific">Corynebacterium camporealensis</name>
    <dbReference type="NCBI Taxonomy" id="161896"/>
    <lineage>
        <taxon>Bacteria</taxon>
        <taxon>Bacillati</taxon>
        <taxon>Actinomycetota</taxon>
        <taxon>Actinomycetes</taxon>
        <taxon>Mycobacteriales</taxon>
        <taxon>Corynebacteriaceae</taxon>
        <taxon>Corynebacterium</taxon>
    </lineage>
</organism>
<dbReference type="Proteomes" id="UP000033566">
    <property type="component" value="Chromosome"/>
</dbReference>
<dbReference type="HOGENOM" id="CLU_009583_2_2_11"/>
<sequence length="382" mass="41067">MRIAYICVDPGIPIFGTKGASVHVQEVIRELRKAGHDVHVYATRVGTDVPADLQDIPVTRFKLGTKEPEARENAQIQASADIVAALTDDGAEFVYERYSLFSTALADSGLPGILEVNAPLIDEQRTHRVLINDLAAQRALQVQVRAARAAICVSEAVANWVRASVPNTDNVHAIANGVNTDRIRPQPETPGVPVVTFVGTLKPWHGTEYLIRAAAHAQQQWRLRIIGDGPEREHLEFLARGLGLEVDFCGAVPPEDMPAQLAGSAVGVAPYPAPKTNDAHYFSPLKVYEYLAAGLPVVATRVGQVPGALGGVVKQEDSDHLEVREAGVIVEGSSPEALAQAIDYLVTDAHLRATTGARARELAVSQHSWAGVVSQMWELAHG</sequence>
<dbReference type="SUPFAM" id="SSF53756">
    <property type="entry name" value="UDP-Glycosyltransferase/glycogen phosphorylase"/>
    <property type="match status" value="1"/>
</dbReference>
<dbReference type="Pfam" id="PF13692">
    <property type="entry name" value="Glyco_trans_1_4"/>
    <property type="match status" value="1"/>
</dbReference>
<dbReference type="Gene3D" id="3.40.50.2000">
    <property type="entry name" value="Glycogen Phosphorylase B"/>
    <property type="match status" value="2"/>
</dbReference>
<keyword evidence="1" id="KW-0328">Glycosyltransferase</keyword>
<evidence type="ECO:0000256" key="2">
    <source>
        <dbReference type="ARBA" id="ARBA00022679"/>
    </source>
</evidence>
<protein>
    <submittedName>
        <fullName evidence="3">Glycosyltransferase</fullName>
    </submittedName>
</protein>
<accession>A0A0F6QWL1</accession>
<gene>
    <name evidence="3" type="ORF">UL81_05265</name>
</gene>
<dbReference type="AlphaFoldDB" id="A0A0F6QWL1"/>
<dbReference type="Pfam" id="PF13439">
    <property type="entry name" value="Glyco_transf_4"/>
    <property type="match status" value="1"/>
</dbReference>
<dbReference type="PANTHER" id="PTHR12526:SF510">
    <property type="entry name" value="D-INOSITOL 3-PHOSPHATE GLYCOSYLTRANSFERASE"/>
    <property type="match status" value="1"/>
</dbReference>